<accession>A0A165N2T0</accession>
<proteinExistence type="predicted"/>
<sequence length="150" mass="16038">MDDSHESWTLQSNGRDHAVRELNKKLKASEGATGLHAVLTGLKITPSVSRDAGNGTTYECAINTPGTLPFAFSLTQADEGATLVYSVDGYELPFAPSDLAVFADAFQFPSDNAAAFYCNLQEVLKSASDKAVDSTLEEVSESQQKTAEQV</sequence>
<gene>
    <name evidence="1" type="ORF">EXIGLDRAFT_830984</name>
</gene>
<reference evidence="1 2" key="1">
    <citation type="journal article" date="2016" name="Mol. Biol. Evol.">
        <title>Comparative Genomics of Early-Diverging Mushroom-Forming Fungi Provides Insights into the Origins of Lignocellulose Decay Capabilities.</title>
        <authorList>
            <person name="Nagy L.G."/>
            <person name="Riley R."/>
            <person name="Tritt A."/>
            <person name="Adam C."/>
            <person name="Daum C."/>
            <person name="Floudas D."/>
            <person name="Sun H."/>
            <person name="Yadav J.S."/>
            <person name="Pangilinan J."/>
            <person name="Larsson K.H."/>
            <person name="Matsuura K."/>
            <person name="Barry K."/>
            <person name="Labutti K."/>
            <person name="Kuo R."/>
            <person name="Ohm R.A."/>
            <person name="Bhattacharya S.S."/>
            <person name="Shirouzu T."/>
            <person name="Yoshinaga Y."/>
            <person name="Martin F.M."/>
            <person name="Grigoriev I.V."/>
            <person name="Hibbett D.S."/>
        </authorList>
    </citation>
    <scope>NUCLEOTIDE SEQUENCE [LARGE SCALE GENOMIC DNA]</scope>
    <source>
        <strain evidence="1 2">HHB12029</strain>
    </source>
</reference>
<organism evidence="1 2">
    <name type="scientific">Exidia glandulosa HHB12029</name>
    <dbReference type="NCBI Taxonomy" id="1314781"/>
    <lineage>
        <taxon>Eukaryota</taxon>
        <taxon>Fungi</taxon>
        <taxon>Dikarya</taxon>
        <taxon>Basidiomycota</taxon>
        <taxon>Agaricomycotina</taxon>
        <taxon>Agaricomycetes</taxon>
        <taxon>Auriculariales</taxon>
        <taxon>Exidiaceae</taxon>
        <taxon>Exidia</taxon>
    </lineage>
</organism>
<dbReference type="AlphaFoldDB" id="A0A165N2T0"/>
<keyword evidence="2" id="KW-1185">Reference proteome</keyword>
<dbReference type="EMBL" id="KV425903">
    <property type="protein sequence ID" value="KZW00127.1"/>
    <property type="molecule type" value="Genomic_DNA"/>
</dbReference>
<protein>
    <submittedName>
        <fullName evidence="1">Uncharacterized protein</fullName>
    </submittedName>
</protein>
<evidence type="ECO:0000313" key="2">
    <source>
        <dbReference type="Proteomes" id="UP000077266"/>
    </source>
</evidence>
<evidence type="ECO:0000313" key="1">
    <source>
        <dbReference type="EMBL" id="KZW00127.1"/>
    </source>
</evidence>
<dbReference type="Proteomes" id="UP000077266">
    <property type="component" value="Unassembled WGS sequence"/>
</dbReference>
<name>A0A165N2T0_EXIGL</name>
<dbReference type="InParanoid" id="A0A165N2T0"/>